<keyword evidence="2" id="KW-0472">Membrane</keyword>
<protein>
    <submittedName>
        <fullName evidence="3">Uncharacterized protein</fullName>
    </submittedName>
</protein>
<comment type="caution">
    <text evidence="3">The sequence shown here is derived from an EMBL/GenBank/DDBJ whole genome shotgun (WGS) entry which is preliminary data.</text>
</comment>
<evidence type="ECO:0000313" key="4">
    <source>
        <dbReference type="Proteomes" id="UP000318509"/>
    </source>
</evidence>
<organism evidence="3 4">
    <name type="scientific">Candidatus Segetimicrobium genomatis</name>
    <dbReference type="NCBI Taxonomy" id="2569760"/>
    <lineage>
        <taxon>Bacteria</taxon>
        <taxon>Bacillati</taxon>
        <taxon>Candidatus Sysuimicrobiota</taxon>
        <taxon>Candidatus Sysuimicrobiia</taxon>
        <taxon>Candidatus Sysuimicrobiales</taxon>
        <taxon>Candidatus Segetimicrobiaceae</taxon>
        <taxon>Candidatus Segetimicrobium</taxon>
    </lineage>
</organism>
<proteinExistence type="predicted"/>
<feature type="transmembrane region" description="Helical" evidence="2">
    <location>
        <begin position="84"/>
        <end position="101"/>
    </location>
</feature>
<accession>A0A537JXU6</accession>
<reference evidence="3 4" key="1">
    <citation type="journal article" date="2019" name="Nat. Microbiol.">
        <title>Mediterranean grassland soil C-N compound turnover is dependent on rainfall and depth, and is mediated by genomically divergent microorganisms.</title>
        <authorList>
            <person name="Diamond S."/>
            <person name="Andeer P.F."/>
            <person name="Li Z."/>
            <person name="Crits-Christoph A."/>
            <person name="Burstein D."/>
            <person name="Anantharaman K."/>
            <person name="Lane K.R."/>
            <person name="Thomas B.C."/>
            <person name="Pan C."/>
            <person name="Northen T.R."/>
            <person name="Banfield J.F."/>
        </authorList>
    </citation>
    <scope>NUCLEOTIDE SEQUENCE [LARGE SCALE GENOMIC DNA]</scope>
    <source>
        <strain evidence="3">NP_3</strain>
    </source>
</reference>
<keyword evidence="2" id="KW-1133">Transmembrane helix</keyword>
<sequence>MAKRKRSSHRRRSHHRRSSAIVRRRSSNPVRYMNVRRRRRHNAFSLGGFSTNDLMWMGGAAIANGALARALPQMFLPQYNTGFMGYGLNVLAGAVGAWAISKLNRRAGQGAWIGMVVAVGQRFISERFGAGTAAATAGMSGDLDFDLGYYLADPFPFAQGASAGPYASFPGAPYSPGLPTANAAAPGRWRQTAQLVAAGAPSVTGGGSASVAQPGAQTAAYQPGAWG</sequence>
<feature type="region of interest" description="Disordered" evidence="1">
    <location>
        <begin position="1"/>
        <end position="23"/>
    </location>
</feature>
<evidence type="ECO:0000256" key="1">
    <source>
        <dbReference type="SAM" id="MobiDB-lite"/>
    </source>
</evidence>
<gene>
    <name evidence="3" type="ORF">E6H00_13090</name>
</gene>
<evidence type="ECO:0000313" key="3">
    <source>
        <dbReference type="EMBL" id="TMI88363.1"/>
    </source>
</evidence>
<name>A0A537JXU6_9BACT</name>
<dbReference type="EMBL" id="VBAK01000141">
    <property type="protein sequence ID" value="TMI88363.1"/>
    <property type="molecule type" value="Genomic_DNA"/>
</dbReference>
<dbReference type="AlphaFoldDB" id="A0A537JXU6"/>
<evidence type="ECO:0000256" key="2">
    <source>
        <dbReference type="SAM" id="Phobius"/>
    </source>
</evidence>
<dbReference type="Proteomes" id="UP000318509">
    <property type="component" value="Unassembled WGS sequence"/>
</dbReference>
<keyword evidence="2" id="KW-0812">Transmembrane</keyword>